<organism evidence="1">
    <name type="scientific">Anguilla anguilla</name>
    <name type="common">European freshwater eel</name>
    <name type="synonym">Muraena anguilla</name>
    <dbReference type="NCBI Taxonomy" id="7936"/>
    <lineage>
        <taxon>Eukaryota</taxon>
        <taxon>Metazoa</taxon>
        <taxon>Chordata</taxon>
        <taxon>Craniata</taxon>
        <taxon>Vertebrata</taxon>
        <taxon>Euteleostomi</taxon>
        <taxon>Actinopterygii</taxon>
        <taxon>Neopterygii</taxon>
        <taxon>Teleostei</taxon>
        <taxon>Anguilliformes</taxon>
        <taxon>Anguillidae</taxon>
        <taxon>Anguilla</taxon>
    </lineage>
</organism>
<dbReference type="EMBL" id="GBXM01041903">
    <property type="protein sequence ID" value="JAH66674.1"/>
    <property type="molecule type" value="Transcribed_RNA"/>
</dbReference>
<accession>A0A0E9ULE4</accession>
<reference evidence="1" key="2">
    <citation type="journal article" date="2015" name="Fish Shellfish Immunol.">
        <title>Early steps in the European eel (Anguilla anguilla)-Vibrio vulnificus interaction in the gills: Role of the RtxA13 toxin.</title>
        <authorList>
            <person name="Callol A."/>
            <person name="Pajuelo D."/>
            <person name="Ebbesson L."/>
            <person name="Teles M."/>
            <person name="MacKenzie S."/>
            <person name="Amaro C."/>
        </authorList>
    </citation>
    <scope>NUCLEOTIDE SEQUENCE</scope>
</reference>
<name>A0A0E9ULE4_ANGAN</name>
<sequence>MFVLQLRGNSQPYCPLSCSESGLLQSAVQFYNESTVLWWSGVGTVKSARSFFGSPWIN</sequence>
<dbReference type="AlphaFoldDB" id="A0A0E9ULE4"/>
<evidence type="ECO:0000313" key="1">
    <source>
        <dbReference type="EMBL" id="JAH66674.1"/>
    </source>
</evidence>
<proteinExistence type="predicted"/>
<reference evidence="1" key="1">
    <citation type="submission" date="2014-11" db="EMBL/GenBank/DDBJ databases">
        <authorList>
            <person name="Amaro Gonzalez C."/>
        </authorList>
    </citation>
    <scope>NUCLEOTIDE SEQUENCE</scope>
</reference>
<protein>
    <submittedName>
        <fullName evidence="1">Uncharacterized protein</fullName>
    </submittedName>
</protein>